<evidence type="ECO:0000313" key="1">
    <source>
        <dbReference type="EMBL" id="MFC6755309.1"/>
    </source>
</evidence>
<evidence type="ECO:0008006" key="3">
    <source>
        <dbReference type="Google" id="ProtNLM"/>
    </source>
</evidence>
<accession>A0ABD5SED3</accession>
<keyword evidence="2" id="KW-1185">Reference proteome</keyword>
<feature type="non-terminal residue" evidence="1">
    <location>
        <position position="70"/>
    </location>
</feature>
<organism evidence="1 2">
    <name type="scientific">Halorubrum tibetense</name>
    <dbReference type="NCBI Taxonomy" id="175631"/>
    <lineage>
        <taxon>Archaea</taxon>
        <taxon>Methanobacteriati</taxon>
        <taxon>Methanobacteriota</taxon>
        <taxon>Stenosarchaea group</taxon>
        <taxon>Halobacteria</taxon>
        <taxon>Halobacteriales</taxon>
        <taxon>Haloferacaceae</taxon>
        <taxon>Halorubrum</taxon>
    </lineage>
</organism>
<comment type="caution">
    <text evidence="1">The sequence shown here is derived from an EMBL/GenBank/DDBJ whole genome shotgun (WGS) entry which is preliminary data.</text>
</comment>
<dbReference type="AlphaFoldDB" id="A0ABD5SED3"/>
<proteinExistence type="predicted"/>
<evidence type="ECO:0000313" key="2">
    <source>
        <dbReference type="Proteomes" id="UP001596442"/>
    </source>
</evidence>
<sequence length="70" mass="8003">MVWPKFSLDVNLEPDDTKDGTTVMAKVLRLNPDRLFPANEQTRAIARRLYQSVAKLPILSPHGHTDPSWF</sequence>
<gene>
    <name evidence="1" type="ORF">ACFQEU_17815</name>
</gene>
<dbReference type="Proteomes" id="UP001596442">
    <property type="component" value="Unassembled WGS sequence"/>
</dbReference>
<name>A0ABD5SED3_9EURY</name>
<reference evidence="1 2" key="1">
    <citation type="journal article" date="2019" name="Int. J. Syst. Evol. Microbiol.">
        <title>The Global Catalogue of Microorganisms (GCM) 10K type strain sequencing project: providing services to taxonomists for standard genome sequencing and annotation.</title>
        <authorList>
            <consortium name="The Broad Institute Genomics Platform"/>
            <consortium name="The Broad Institute Genome Sequencing Center for Infectious Disease"/>
            <person name="Wu L."/>
            <person name="Ma J."/>
        </authorList>
    </citation>
    <scope>NUCLEOTIDE SEQUENCE [LARGE SCALE GENOMIC DNA]</scope>
    <source>
        <strain evidence="1 2">CGMCC 1.3239</strain>
    </source>
</reference>
<dbReference type="SUPFAM" id="SSF51556">
    <property type="entry name" value="Metallo-dependent hydrolases"/>
    <property type="match status" value="1"/>
</dbReference>
<dbReference type="InterPro" id="IPR032466">
    <property type="entry name" value="Metal_Hydrolase"/>
</dbReference>
<dbReference type="Gene3D" id="3.20.20.140">
    <property type="entry name" value="Metal-dependent hydrolases"/>
    <property type="match status" value="1"/>
</dbReference>
<protein>
    <recommendedName>
        <fullName evidence="3">Glucuronate isomerase</fullName>
    </recommendedName>
</protein>
<dbReference type="EMBL" id="JBHSWW010000697">
    <property type="protein sequence ID" value="MFC6755309.1"/>
    <property type="molecule type" value="Genomic_DNA"/>
</dbReference>